<evidence type="ECO:0000256" key="1">
    <source>
        <dbReference type="ARBA" id="ARBA00022707"/>
    </source>
</evidence>
<dbReference type="GO" id="GO:0001919">
    <property type="term" value="P:regulation of receptor recycling"/>
    <property type="evidence" value="ECO:0007669"/>
    <property type="project" value="TreeGrafter"/>
</dbReference>
<organism evidence="5">
    <name type="scientific">Thelazia callipaeda</name>
    <name type="common">Oriental eyeworm</name>
    <name type="synonym">Parasitic nematode</name>
    <dbReference type="NCBI Taxonomy" id="103827"/>
    <lineage>
        <taxon>Eukaryota</taxon>
        <taxon>Metazoa</taxon>
        <taxon>Ecdysozoa</taxon>
        <taxon>Nematoda</taxon>
        <taxon>Chromadorea</taxon>
        <taxon>Rhabditida</taxon>
        <taxon>Spirurina</taxon>
        <taxon>Spiruromorpha</taxon>
        <taxon>Thelazioidea</taxon>
        <taxon>Thelaziidae</taxon>
        <taxon>Thelazia</taxon>
    </lineage>
</organism>
<keyword evidence="4" id="KW-1185">Reference proteome</keyword>
<dbReference type="OMA" id="QDILIHM"/>
<dbReference type="GO" id="GO:0071230">
    <property type="term" value="P:cellular response to amino acid stimulus"/>
    <property type="evidence" value="ECO:0007669"/>
    <property type="project" value="TreeGrafter"/>
</dbReference>
<sequence>MYTAIRTLCCCKAEDDVDERPLITDRDNDHFGATVSSDLADSYWVDDRAINIPRPHYSSSGPDSFKPDNEEDELLNQILETTQQNIIDVANIDGGTVPSKEDLLKAQKYSDAIKQHDLRLRKHVSAPLLDDDPCLLSDAGVRAVDLLREPARPFSELRDLASRLSDAMTKGVQIEHKEDVLIHMTFSDD</sequence>
<dbReference type="EMBL" id="UYYF01004975">
    <property type="protein sequence ID" value="VDN07778.1"/>
    <property type="molecule type" value="Genomic_DNA"/>
</dbReference>
<evidence type="ECO:0000313" key="5">
    <source>
        <dbReference type="WBParaSite" id="TCLT_0001011201-mRNA-1"/>
    </source>
</evidence>
<dbReference type="GO" id="GO:0005085">
    <property type="term" value="F:guanyl-nucleotide exchange factor activity"/>
    <property type="evidence" value="ECO:0007669"/>
    <property type="project" value="TreeGrafter"/>
</dbReference>
<evidence type="ECO:0000256" key="2">
    <source>
        <dbReference type="ARBA" id="ARBA00023288"/>
    </source>
</evidence>
<dbReference type="AlphaFoldDB" id="A0A0N5DAC1"/>
<dbReference type="GO" id="GO:0071986">
    <property type="term" value="C:Ragulator complex"/>
    <property type="evidence" value="ECO:0007669"/>
    <property type="project" value="TreeGrafter"/>
</dbReference>
<gene>
    <name evidence="3" type="ORF">TCLT_LOCUS10101</name>
</gene>
<dbReference type="PANTHER" id="PTHR13401:SF2">
    <property type="entry name" value="RAGULATOR COMPLEX PROTEIN LAMTOR1"/>
    <property type="match status" value="1"/>
</dbReference>
<dbReference type="WBParaSite" id="TCLT_0001011201-mRNA-1">
    <property type="protein sequence ID" value="TCLT_0001011201-mRNA-1"/>
    <property type="gene ID" value="TCLT_0001011201"/>
</dbReference>
<name>A0A0N5DAC1_THECL</name>
<keyword evidence="1" id="KW-0519">Myristate</keyword>
<evidence type="ECO:0000313" key="3">
    <source>
        <dbReference type="EMBL" id="VDN07778.1"/>
    </source>
</evidence>
<dbReference type="GO" id="GO:0005765">
    <property type="term" value="C:lysosomal membrane"/>
    <property type="evidence" value="ECO:0007669"/>
    <property type="project" value="TreeGrafter"/>
</dbReference>
<dbReference type="GO" id="GO:0043410">
    <property type="term" value="P:positive regulation of MAPK cascade"/>
    <property type="evidence" value="ECO:0007669"/>
    <property type="project" value="TreeGrafter"/>
</dbReference>
<evidence type="ECO:0000313" key="4">
    <source>
        <dbReference type="Proteomes" id="UP000276776"/>
    </source>
</evidence>
<protein>
    <submittedName>
        <fullName evidence="5">Ragulator complex protein LAMTOR1</fullName>
    </submittedName>
</protein>
<dbReference type="OrthoDB" id="5562028at2759"/>
<proteinExistence type="predicted"/>
<accession>A0A0N5DAC1</accession>
<reference evidence="5" key="1">
    <citation type="submission" date="2017-02" db="UniProtKB">
        <authorList>
            <consortium name="WormBaseParasite"/>
        </authorList>
    </citation>
    <scope>IDENTIFICATION</scope>
</reference>
<dbReference type="GO" id="GO:0060090">
    <property type="term" value="F:molecular adaptor activity"/>
    <property type="evidence" value="ECO:0007669"/>
    <property type="project" value="TreeGrafter"/>
</dbReference>
<dbReference type="Proteomes" id="UP000276776">
    <property type="component" value="Unassembled WGS sequence"/>
</dbReference>
<keyword evidence="2" id="KW-0449">Lipoprotein</keyword>
<dbReference type="PANTHER" id="PTHR13401">
    <property type="entry name" value="RAGULATOR COMPLEX PROTEIN LAMTOR1"/>
    <property type="match status" value="1"/>
</dbReference>
<reference evidence="3 4" key="2">
    <citation type="submission" date="2018-11" db="EMBL/GenBank/DDBJ databases">
        <authorList>
            <consortium name="Pathogen Informatics"/>
        </authorList>
    </citation>
    <scope>NUCLEOTIDE SEQUENCE [LARGE SCALE GENOMIC DNA]</scope>
</reference>